<evidence type="ECO:0000256" key="4">
    <source>
        <dbReference type="PROSITE-ProRule" id="PRU00146"/>
    </source>
</evidence>
<evidence type="ECO:0000259" key="7">
    <source>
        <dbReference type="PROSITE" id="PS51038"/>
    </source>
</evidence>
<dbReference type="PANTHER" id="PTHR46364">
    <property type="entry name" value="OS08G0421900 PROTEIN"/>
    <property type="match status" value="1"/>
</dbReference>
<dbReference type="InterPro" id="IPR043151">
    <property type="entry name" value="BAH_sf"/>
</dbReference>
<evidence type="ECO:0000256" key="1">
    <source>
        <dbReference type="ARBA" id="ARBA00022723"/>
    </source>
</evidence>
<dbReference type="PROSITE" id="PS50016">
    <property type="entry name" value="ZF_PHD_2"/>
    <property type="match status" value="1"/>
</dbReference>
<dbReference type="AlphaFoldDB" id="A0ABD3HH13"/>
<dbReference type="GO" id="GO:0008270">
    <property type="term" value="F:zinc ion binding"/>
    <property type="evidence" value="ECO:0007669"/>
    <property type="project" value="UniProtKB-KW"/>
</dbReference>
<dbReference type="PROSITE" id="PS51038">
    <property type="entry name" value="BAH"/>
    <property type="match status" value="1"/>
</dbReference>
<organism evidence="8 9">
    <name type="scientific">Riccia sorocarpa</name>
    <dbReference type="NCBI Taxonomy" id="122646"/>
    <lineage>
        <taxon>Eukaryota</taxon>
        <taxon>Viridiplantae</taxon>
        <taxon>Streptophyta</taxon>
        <taxon>Embryophyta</taxon>
        <taxon>Marchantiophyta</taxon>
        <taxon>Marchantiopsida</taxon>
        <taxon>Marchantiidae</taxon>
        <taxon>Marchantiales</taxon>
        <taxon>Ricciaceae</taxon>
        <taxon>Riccia</taxon>
    </lineage>
</organism>
<feature type="domain" description="PHD-type" evidence="6">
    <location>
        <begin position="257"/>
        <end position="307"/>
    </location>
</feature>
<dbReference type="Gene3D" id="3.30.40.10">
    <property type="entry name" value="Zinc/RING finger domain, C3HC4 (zinc finger)"/>
    <property type="match status" value="1"/>
</dbReference>
<proteinExistence type="predicted"/>
<keyword evidence="9" id="KW-1185">Reference proteome</keyword>
<evidence type="ECO:0000256" key="3">
    <source>
        <dbReference type="ARBA" id="ARBA00022833"/>
    </source>
</evidence>
<accession>A0ABD3HH13</accession>
<dbReference type="SMART" id="SM00439">
    <property type="entry name" value="BAH"/>
    <property type="match status" value="1"/>
</dbReference>
<dbReference type="Proteomes" id="UP001633002">
    <property type="component" value="Unassembled WGS sequence"/>
</dbReference>
<dbReference type="SMART" id="SM00249">
    <property type="entry name" value="PHD"/>
    <property type="match status" value="1"/>
</dbReference>
<dbReference type="EMBL" id="JBJQOH010000004">
    <property type="protein sequence ID" value="KAL3689727.1"/>
    <property type="molecule type" value="Genomic_DNA"/>
</dbReference>
<feature type="compositionally biased region" description="Basic and acidic residues" evidence="5">
    <location>
        <begin position="82"/>
        <end position="98"/>
    </location>
</feature>
<dbReference type="InterPro" id="IPR001965">
    <property type="entry name" value="Znf_PHD"/>
</dbReference>
<dbReference type="SUPFAM" id="SSF57903">
    <property type="entry name" value="FYVE/PHD zinc finger"/>
    <property type="match status" value="1"/>
</dbReference>
<feature type="domain" description="BAH" evidence="7">
    <location>
        <begin position="131"/>
        <end position="255"/>
    </location>
</feature>
<name>A0ABD3HH13_9MARC</name>
<sequence length="307" mass="34771">MITTNLKMLHVLFWIGGDCKPTYQPKEADHINLRLAGGTFSAVGNMKSRKGEGAAEAGKLDSIKTKRLSNVIRRKTAVPKQAYRDSDRKENSVKEISRSARKNGGTAAAGSHPMKAPTVPLETYRISGTGKVVRAGDSVLIQAPEKEKSPNYVARIEKIEKIQQHGKKESVSEKILLKVRWFYYPEETITKRQAFHGAQELYLSDHYDTQEADCILDKCRVHTFKEYCKLKEVDSHDFFWRFEYKPAVQQLSPDAVEVFCVCELPENPDHFMVQCESCTDWFHPACIGLSEEVVAGMERYVCAECSQ</sequence>
<dbReference type="PROSITE" id="PS01359">
    <property type="entry name" value="ZF_PHD_1"/>
    <property type="match status" value="1"/>
</dbReference>
<feature type="region of interest" description="Disordered" evidence="5">
    <location>
        <begin position="77"/>
        <end position="116"/>
    </location>
</feature>
<comment type="caution">
    <text evidence="8">The sequence shown here is derived from an EMBL/GenBank/DDBJ whole genome shotgun (WGS) entry which is preliminary data.</text>
</comment>
<dbReference type="InterPro" id="IPR019787">
    <property type="entry name" value="Znf_PHD-finger"/>
</dbReference>
<dbReference type="Pfam" id="PF20826">
    <property type="entry name" value="PHD_5"/>
    <property type="match status" value="1"/>
</dbReference>
<dbReference type="InterPro" id="IPR013083">
    <property type="entry name" value="Znf_RING/FYVE/PHD"/>
</dbReference>
<evidence type="ECO:0000313" key="8">
    <source>
        <dbReference type="EMBL" id="KAL3689727.1"/>
    </source>
</evidence>
<evidence type="ECO:0000313" key="9">
    <source>
        <dbReference type="Proteomes" id="UP001633002"/>
    </source>
</evidence>
<dbReference type="InterPro" id="IPR011011">
    <property type="entry name" value="Znf_FYVE_PHD"/>
</dbReference>
<evidence type="ECO:0000256" key="5">
    <source>
        <dbReference type="SAM" id="MobiDB-lite"/>
    </source>
</evidence>
<evidence type="ECO:0000259" key="6">
    <source>
        <dbReference type="PROSITE" id="PS50016"/>
    </source>
</evidence>
<dbReference type="Gene3D" id="2.30.30.490">
    <property type="match status" value="1"/>
</dbReference>
<reference evidence="8 9" key="1">
    <citation type="submission" date="2024-09" db="EMBL/GenBank/DDBJ databases">
        <title>Chromosome-scale assembly of Riccia sorocarpa.</title>
        <authorList>
            <person name="Paukszto L."/>
        </authorList>
    </citation>
    <scope>NUCLEOTIDE SEQUENCE [LARGE SCALE GENOMIC DNA]</scope>
    <source>
        <strain evidence="8">LP-2024</strain>
        <tissue evidence="8">Aerial parts of the thallus</tissue>
    </source>
</reference>
<evidence type="ECO:0000256" key="2">
    <source>
        <dbReference type="ARBA" id="ARBA00022771"/>
    </source>
</evidence>
<protein>
    <submittedName>
        <fullName evidence="8">Uncharacterized protein</fullName>
    </submittedName>
</protein>
<dbReference type="InterPro" id="IPR019786">
    <property type="entry name" value="Zinc_finger_PHD-type_CS"/>
</dbReference>
<gene>
    <name evidence="8" type="ORF">R1sor_016036</name>
</gene>
<dbReference type="Pfam" id="PF01426">
    <property type="entry name" value="BAH"/>
    <property type="match status" value="1"/>
</dbReference>
<keyword evidence="2 4" id="KW-0863">Zinc-finger</keyword>
<keyword evidence="1" id="KW-0479">Metal-binding</keyword>
<keyword evidence="3" id="KW-0862">Zinc</keyword>
<dbReference type="InterPro" id="IPR001025">
    <property type="entry name" value="BAH_dom"/>
</dbReference>